<dbReference type="AlphaFoldDB" id="J9DMX2"/>
<organism evidence="1 2">
    <name type="scientific">Edhazardia aedis (strain USNM 41457)</name>
    <name type="common">Microsporidian parasite</name>
    <dbReference type="NCBI Taxonomy" id="1003232"/>
    <lineage>
        <taxon>Eukaryota</taxon>
        <taxon>Fungi</taxon>
        <taxon>Fungi incertae sedis</taxon>
        <taxon>Microsporidia</taxon>
        <taxon>Edhazardia</taxon>
    </lineage>
</organism>
<dbReference type="HOGENOM" id="CLU_723672_0_0_1"/>
<reference evidence="2" key="2">
    <citation type="submission" date="2015-07" db="EMBL/GenBank/DDBJ databases">
        <title>Contrasting host-pathogen interactions and genome evolution in two generalist and specialist microsporidian pathogens of mosquitoes.</title>
        <authorList>
            <consortium name="The Broad Institute Genomics Platform"/>
            <consortium name="The Broad Institute Genome Sequencing Center for Infectious Disease"/>
            <person name="Cuomo C.A."/>
            <person name="Sanscrainte N.D."/>
            <person name="Goldberg J.M."/>
            <person name="Heiman D."/>
            <person name="Young S."/>
            <person name="Zeng Q."/>
            <person name="Becnel J.J."/>
            <person name="Birren B.W."/>
        </authorList>
    </citation>
    <scope>NUCLEOTIDE SEQUENCE [LARGE SCALE GENOMIC DNA]</scope>
    <source>
        <strain evidence="2">USNM 41457</strain>
    </source>
</reference>
<reference evidence="1 2" key="1">
    <citation type="submission" date="2011-08" db="EMBL/GenBank/DDBJ databases">
        <authorList>
            <person name="Liu Z.J."/>
            <person name="Shi F.L."/>
            <person name="Lu J.Q."/>
            <person name="Li M."/>
            <person name="Wang Z.L."/>
        </authorList>
    </citation>
    <scope>NUCLEOTIDE SEQUENCE [LARGE SCALE GENOMIC DNA]</scope>
    <source>
        <strain evidence="1 2">USNM 41457</strain>
    </source>
</reference>
<sequence>MKKSILGELKKIIDDEKESLDSKIVDDSILESVPINSKSRDFVSCLINNNVLQKQHNSLFPSHKNFIKNCESINYELLFVLFYYYISGNKYEETVMLSNDVNYGPEILTKFLHCLAEKIAFTCRKVCYDRAKFTFPYFADFKDHSFNEILDQKNMFAQILDMLYNLTIDLSQIKQFYAFLISIDLKIYNRICNTEKYDFLNLFHQSNTEFLNNNIQFKPTDQIIKNLQKEIKFLYYFYKSKSRFNYLLRNRKKLLKINHLIRGIIFKNVQILYRVLLLDTSLMIKYIRQVDVYEPYKYYYIIQFYARNLMDKKLITKHEFDDFGKILLSRVLYKISDSKFSEKQASKYEINLENRAFKNIYISNSAFYFFYEMLPTIWCAED</sequence>
<accession>J9DMX2</accession>
<comment type="caution">
    <text evidence="1">The sequence shown here is derived from an EMBL/GenBank/DDBJ whole genome shotgun (WGS) entry which is preliminary data.</text>
</comment>
<proteinExistence type="predicted"/>
<gene>
    <name evidence="1" type="ORF">EDEG_01793</name>
</gene>
<evidence type="ECO:0000313" key="2">
    <source>
        <dbReference type="Proteomes" id="UP000003163"/>
    </source>
</evidence>
<dbReference type="VEuPathDB" id="MicrosporidiaDB:EDEG_01793"/>
<name>J9DMX2_EDHAE</name>
<dbReference type="EMBL" id="AFBI03000027">
    <property type="protein sequence ID" value="EJW03915.1"/>
    <property type="molecule type" value="Genomic_DNA"/>
</dbReference>
<protein>
    <submittedName>
        <fullName evidence="1">Uncharacterized protein</fullName>
    </submittedName>
</protein>
<dbReference type="Proteomes" id="UP000003163">
    <property type="component" value="Unassembled WGS sequence"/>
</dbReference>
<keyword evidence="2" id="KW-1185">Reference proteome</keyword>
<dbReference type="InParanoid" id="J9DMX2"/>
<evidence type="ECO:0000313" key="1">
    <source>
        <dbReference type="EMBL" id="EJW03915.1"/>
    </source>
</evidence>